<dbReference type="Gene3D" id="3.40.50.2000">
    <property type="entry name" value="Glycogen Phosphorylase B"/>
    <property type="match status" value="2"/>
</dbReference>
<dbReference type="EMBL" id="FWFR01000003">
    <property type="protein sequence ID" value="SLN69299.1"/>
    <property type="molecule type" value="Genomic_DNA"/>
</dbReference>
<keyword evidence="3" id="KW-0328">Glycosyltransferase</keyword>
<dbReference type="SUPFAM" id="SSF53756">
    <property type="entry name" value="UDP-Glycosyltransferase/glycogen phosphorylase"/>
    <property type="match status" value="1"/>
</dbReference>
<dbReference type="Proteomes" id="UP000193200">
    <property type="component" value="Unassembled WGS sequence"/>
</dbReference>
<keyword evidence="4" id="KW-1185">Reference proteome</keyword>
<accession>A0A1Y5TTG8</accession>
<dbReference type="PANTHER" id="PTHR12526">
    <property type="entry name" value="GLYCOSYLTRANSFERASE"/>
    <property type="match status" value="1"/>
</dbReference>
<dbReference type="EC" id="2.4.1.283" evidence="3"/>
<feature type="domain" description="Glycosyltransferase subfamily 4-like N-terminal" evidence="2">
    <location>
        <begin position="18"/>
        <end position="174"/>
    </location>
</feature>
<dbReference type="RefSeq" id="WP_176245100.1">
    <property type="nucleotide sequence ID" value="NZ_FWFR01000003.1"/>
</dbReference>
<dbReference type="Pfam" id="PF13579">
    <property type="entry name" value="Glyco_trans_4_4"/>
    <property type="match status" value="1"/>
</dbReference>
<name>A0A1Y5TTG8_9PROT</name>
<feature type="domain" description="Glycosyl transferase family 1" evidence="1">
    <location>
        <begin position="190"/>
        <end position="347"/>
    </location>
</feature>
<sequence length="372" mass="40989">MAAREYRLLHAFSTFAFGGPEVRFTVIANALAGRYRHDIVSMDSRFDCAELLAPRVSFEKLTPDVRKGGGLSLGNLRRFRQLLKERKPDLLVTYNWGAMEWALANRLGPRLPHLHFEDGFGPEEANGRQIPRRVHFRRHVLPRATVVVPSTGLERIATETWRLPARNVLRIVNGVDINRFATANPVAIPGLPDGVPVIGSVGALRGEKNFARLIEAFADIEGKPDVHLVLVGEGGERAALENLASVRGVAERVIFTGRMNAPEGALRRFDVFALSSDTEQMPISLLEAMAAGLPAVSTDVGDVKAMLAERNRRFVVAREDRGALTAALSMLLERGDLRHALGAANRARVDAEFSESAMTNRYDTLFRELIGV</sequence>
<dbReference type="InParanoid" id="A0A1Y5TTG8"/>
<evidence type="ECO:0000259" key="2">
    <source>
        <dbReference type="Pfam" id="PF13579"/>
    </source>
</evidence>
<evidence type="ECO:0000313" key="4">
    <source>
        <dbReference type="Proteomes" id="UP000193200"/>
    </source>
</evidence>
<gene>
    <name evidence="3" type="primary">neoD</name>
    <name evidence="3" type="ORF">OCH7691_03175</name>
</gene>
<dbReference type="Pfam" id="PF00534">
    <property type="entry name" value="Glycos_transf_1"/>
    <property type="match status" value="1"/>
</dbReference>
<reference evidence="3 4" key="1">
    <citation type="submission" date="2017-03" db="EMBL/GenBank/DDBJ databases">
        <authorList>
            <person name="Afonso C.L."/>
            <person name="Miller P.J."/>
            <person name="Scott M.A."/>
            <person name="Spackman E."/>
            <person name="Goraichik I."/>
            <person name="Dimitrov K.M."/>
            <person name="Suarez D.L."/>
            <person name="Swayne D.E."/>
        </authorList>
    </citation>
    <scope>NUCLEOTIDE SEQUENCE [LARGE SCALE GENOMIC DNA]</scope>
    <source>
        <strain evidence="3 4">CECT 7691</strain>
    </source>
</reference>
<dbReference type="GO" id="GO:0102319">
    <property type="term" value="F:2-deoxystreptamine N-acetyl-D-glucosaminyltransferase activity"/>
    <property type="evidence" value="ECO:0007669"/>
    <property type="project" value="UniProtKB-EC"/>
</dbReference>
<evidence type="ECO:0000313" key="3">
    <source>
        <dbReference type="EMBL" id="SLN69299.1"/>
    </source>
</evidence>
<proteinExistence type="predicted"/>
<organism evidence="3 4">
    <name type="scientific">Oceanibacterium hippocampi</name>
    <dbReference type="NCBI Taxonomy" id="745714"/>
    <lineage>
        <taxon>Bacteria</taxon>
        <taxon>Pseudomonadati</taxon>
        <taxon>Pseudomonadota</taxon>
        <taxon>Alphaproteobacteria</taxon>
        <taxon>Sneathiellales</taxon>
        <taxon>Sneathiellaceae</taxon>
        <taxon>Oceanibacterium</taxon>
    </lineage>
</organism>
<protein>
    <submittedName>
        <fullName evidence="3">2-deoxystreptamine N-acetyl-D-glucosaminyltransferase</fullName>
        <ecNumber evidence="3">2.4.1.283</ecNumber>
    </submittedName>
</protein>
<evidence type="ECO:0000259" key="1">
    <source>
        <dbReference type="Pfam" id="PF00534"/>
    </source>
</evidence>
<dbReference type="InterPro" id="IPR028098">
    <property type="entry name" value="Glyco_trans_4-like_N"/>
</dbReference>
<keyword evidence="3" id="KW-0808">Transferase</keyword>
<dbReference type="AlphaFoldDB" id="A0A1Y5TTG8"/>
<dbReference type="InterPro" id="IPR001296">
    <property type="entry name" value="Glyco_trans_1"/>
</dbReference>